<dbReference type="Proteomes" id="UP000650524">
    <property type="component" value="Unassembled WGS sequence"/>
</dbReference>
<evidence type="ECO:0000313" key="7">
    <source>
        <dbReference type="Proteomes" id="UP000650524"/>
    </source>
</evidence>
<evidence type="ECO:0000256" key="3">
    <source>
        <dbReference type="ARBA" id="ARBA00022729"/>
    </source>
</evidence>
<dbReference type="GO" id="GO:1904680">
    <property type="term" value="F:peptide transmembrane transporter activity"/>
    <property type="evidence" value="ECO:0007669"/>
    <property type="project" value="TreeGrafter"/>
</dbReference>
<dbReference type="Gene3D" id="3.10.105.10">
    <property type="entry name" value="Dipeptide-binding Protein, Domain 3"/>
    <property type="match status" value="1"/>
</dbReference>
<dbReference type="PROSITE" id="PS51257">
    <property type="entry name" value="PROKAR_LIPOPROTEIN"/>
    <property type="match status" value="1"/>
</dbReference>
<dbReference type="GO" id="GO:0015833">
    <property type="term" value="P:peptide transport"/>
    <property type="evidence" value="ECO:0007669"/>
    <property type="project" value="TreeGrafter"/>
</dbReference>
<dbReference type="PANTHER" id="PTHR30290">
    <property type="entry name" value="PERIPLASMIC BINDING COMPONENT OF ABC TRANSPORTER"/>
    <property type="match status" value="1"/>
</dbReference>
<protein>
    <submittedName>
        <fullName evidence="6">ABC transporter substrate-binding protein</fullName>
    </submittedName>
</protein>
<evidence type="ECO:0000313" key="6">
    <source>
        <dbReference type="EMBL" id="MBC8177685.1"/>
    </source>
</evidence>
<keyword evidence="3 4" id="KW-0732">Signal</keyword>
<dbReference type="InterPro" id="IPR039424">
    <property type="entry name" value="SBP_5"/>
</dbReference>
<comment type="caution">
    <text evidence="6">The sequence shown here is derived from an EMBL/GenBank/DDBJ whole genome shotgun (WGS) entry which is preliminary data.</text>
</comment>
<evidence type="ECO:0000256" key="1">
    <source>
        <dbReference type="ARBA" id="ARBA00005695"/>
    </source>
</evidence>
<evidence type="ECO:0000259" key="5">
    <source>
        <dbReference type="Pfam" id="PF00496"/>
    </source>
</evidence>
<evidence type="ECO:0000256" key="4">
    <source>
        <dbReference type="SAM" id="SignalP"/>
    </source>
</evidence>
<gene>
    <name evidence="6" type="ORF">H8E19_09800</name>
</gene>
<dbReference type="EMBL" id="JACNJD010000225">
    <property type="protein sequence ID" value="MBC8177685.1"/>
    <property type="molecule type" value="Genomic_DNA"/>
</dbReference>
<dbReference type="CDD" id="cd00995">
    <property type="entry name" value="PBP2_NikA_DppA_OppA_like"/>
    <property type="match status" value="1"/>
</dbReference>
<keyword evidence="2" id="KW-0813">Transport</keyword>
<dbReference type="PIRSF" id="PIRSF002741">
    <property type="entry name" value="MppA"/>
    <property type="match status" value="1"/>
</dbReference>
<feature type="domain" description="Solute-binding protein family 5" evidence="5">
    <location>
        <begin position="82"/>
        <end position="490"/>
    </location>
</feature>
<organism evidence="6 7">
    <name type="scientific">Candidatus Desulfacyla euxinica</name>
    <dbReference type="NCBI Taxonomy" id="2841693"/>
    <lineage>
        <taxon>Bacteria</taxon>
        <taxon>Deltaproteobacteria</taxon>
        <taxon>Candidatus Desulfacyla</taxon>
    </lineage>
</organism>
<dbReference type="SUPFAM" id="SSF53850">
    <property type="entry name" value="Periplasmic binding protein-like II"/>
    <property type="match status" value="1"/>
</dbReference>
<proteinExistence type="inferred from homology"/>
<dbReference type="PANTHER" id="PTHR30290:SF9">
    <property type="entry name" value="OLIGOPEPTIDE-BINDING PROTEIN APPA"/>
    <property type="match status" value="1"/>
</dbReference>
<evidence type="ECO:0000256" key="2">
    <source>
        <dbReference type="ARBA" id="ARBA00022448"/>
    </source>
</evidence>
<feature type="signal peptide" evidence="4">
    <location>
        <begin position="1"/>
        <end position="37"/>
    </location>
</feature>
<sequence>MPCMNAKQRRFSCRWVLILACATMLLTGSCLVSTASAANILKMGLLQEPKTLNVWRASDRWSRKVVGLMYQPLYVRDPETLKLIPWLAAEPPLFDEKTLCYTVKIRPAKWSDGTELTSEDVAFTARFINEFKVPRYRSKWNFVKKIETPDKRTVKFYLKEPKAIFVSRSLTTPIVQKKEWTKLAEEARKTKKPLKRLLNEKIKNPVSSGPFVLKEWRQGGFLYLQKNKHFFGTGKKIQGRLLGPYIDGVIFKIYGTSDASILSLKKGSIDMFWWGIQPGYIEDLRANPDIELFQNEKSALYYMGFNLRRAPFNDANLRRAIATLVDEDFIIKRILQGYGIRMYSIIPPGNAFWYCPDVPRYGEGLDREARIKKAFGILRDAGYTWDVPPVDGSGKVVNGEGIKLPDGKPMEKFTILTPPADYDPHRAMCGMMMQEWLRMLGIPAYSKPMAFGALLQQVKVRHDFDSFVLGYGNLSLDPDYLRNFFISTNDKKRGWNMSGYNNPHFDKIANESASAMNRDKRRNLIWEMQKIIIGDVPYIPLYDPKLIEAVRKGRFTGWVQMLGGVGNIWSFCQLKPM</sequence>
<reference evidence="6 7" key="1">
    <citation type="submission" date="2020-08" db="EMBL/GenBank/DDBJ databases">
        <title>Bridging the membrane lipid divide: bacteria of the FCB group superphylum have the potential to synthesize archaeal ether lipids.</title>
        <authorList>
            <person name="Villanueva L."/>
            <person name="Von Meijenfeldt F.A.B."/>
            <person name="Westbye A.B."/>
            <person name="Yadav S."/>
            <person name="Hopmans E.C."/>
            <person name="Dutilh B.E."/>
            <person name="Sinninghe Damste J.S."/>
        </authorList>
    </citation>
    <scope>NUCLEOTIDE SEQUENCE [LARGE SCALE GENOMIC DNA]</scope>
    <source>
        <strain evidence="6">NIOZ-UU27</strain>
    </source>
</reference>
<dbReference type="InterPro" id="IPR030678">
    <property type="entry name" value="Peptide/Ni-bd"/>
</dbReference>
<comment type="similarity">
    <text evidence="1">Belongs to the bacterial solute-binding protein 5 family.</text>
</comment>
<dbReference type="Gene3D" id="3.40.190.10">
    <property type="entry name" value="Periplasmic binding protein-like II"/>
    <property type="match status" value="1"/>
</dbReference>
<accession>A0A8J6N0P0</accession>
<dbReference type="AlphaFoldDB" id="A0A8J6N0P0"/>
<dbReference type="InterPro" id="IPR000914">
    <property type="entry name" value="SBP_5_dom"/>
</dbReference>
<dbReference type="GO" id="GO:0042597">
    <property type="term" value="C:periplasmic space"/>
    <property type="evidence" value="ECO:0007669"/>
    <property type="project" value="UniProtKB-ARBA"/>
</dbReference>
<dbReference type="GO" id="GO:0043190">
    <property type="term" value="C:ATP-binding cassette (ABC) transporter complex"/>
    <property type="evidence" value="ECO:0007669"/>
    <property type="project" value="InterPro"/>
</dbReference>
<dbReference type="Pfam" id="PF00496">
    <property type="entry name" value="SBP_bac_5"/>
    <property type="match status" value="1"/>
</dbReference>
<feature type="chain" id="PRO_5035316810" evidence="4">
    <location>
        <begin position="38"/>
        <end position="577"/>
    </location>
</feature>
<name>A0A8J6N0P0_9DELT</name>